<proteinExistence type="predicted"/>
<name>A0A7S0BVK2_9STRA</name>
<dbReference type="EMBL" id="HBEL01001654">
    <property type="protein sequence ID" value="CAD8404672.1"/>
    <property type="molecule type" value="Transcribed_RNA"/>
</dbReference>
<keyword evidence="1" id="KW-0472">Membrane</keyword>
<dbReference type="AlphaFoldDB" id="A0A7S0BVK2"/>
<gene>
    <name evidence="2" type="ORF">PINE0816_LOCUS777</name>
</gene>
<sequence length="157" mass="17571">MINATTLAFNTVAKSGRSDSQYTFNYWAVCNNNRNTYLDTKEPNYFMGLTLYNSDPNDSNLVNHAGKKCSVNGNEPCYFLHADMLHESPPCIGIAHDPELRTGYGSVYWVVLHLILILTPFFLVDIIVTCLPQNEGSSCNSVGKCTKLPVVWICVRQ</sequence>
<feature type="transmembrane region" description="Helical" evidence="1">
    <location>
        <begin position="107"/>
        <end position="128"/>
    </location>
</feature>
<evidence type="ECO:0000256" key="1">
    <source>
        <dbReference type="SAM" id="Phobius"/>
    </source>
</evidence>
<keyword evidence="1" id="KW-1133">Transmembrane helix</keyword>
<keyword evidence="1" id="KW-0812">Transmembrane</keyword>
<evidence type="ECO:0000313" key="2">
    <source>
        <dbReference type="EMBL" id="CAD8404672.1"/>
    </source>
</evidence>
<organism evidence="2">
    <name type="scientific">Proboscia inermis</name>
    <dbReference type="NCBI Taxonomy" id="420281"/>
    <lineage>
        <taxon>Eukaryota</taxon>
        <taxon>Sar</taxon>
        <taxon>Stramenopiles</taxon>
        <taxon>Ochrophyta</taxon>
        <taxon>Bacillariophyta</taxon>
        <taxon>Coscinodiscophyceae</taxon>
        <taxon>Rhizosoleniophycidae</taxon>
        <taxon>Rhizosoleniales</taxon>
        <taxon>Rhizosoleniaceae</taxon>
        <taxon>Proboscia</taxon>
    </lineage>
</organism>
<reference evidence="2" key="1">
    <citation type="submission" date="2021-01" db="EMBL/GenBank/DDBJ databases">
        <authorList>
            <person name="Corre E."/>
            <person name="Pelletier E."/>
            <person name="Niang G."/>
            <person name="Scheremetjew M."/>
            <person name="Finn R."/>
            <person name="Kale V."/>
            <person name="Holt S."/>
            <person name="Cochrane G."/>
            <person name="Meng A."/>
            <person name="Brown T."/>
            <person name="Cohen L."/>
        </authorList>
    </citation>
    <scope>NUCLEOTIDE SEQUENCE</scope>
    <source>
        <strain evidence="2">CCAP1064/1</strain>
    </source>
</reference>
<protein>
    <submittedName>
        <fullName evidence="2">Uncharacterized protein</fullName>
    </submittedName>
</protein>
<accession>A0A7S0BVK2</accession>